<dbReference type="InterPro" id="IPR029006">
    <property type="entry name" value="ADF-H/Gelsolin-like_dom_sf"/>
</dbReference>
<evidence type="ECO:0000259" key="12">
    <source>
        <dbReference type="PROSITE" id="PS51718"/>
    </source>
</evidence>
<dbReference type="GO" id="GO:0005777">
    <property type="term" value="C:peroxisome"/>
    <property type="evidence" value="ECO:0007669"/>
    <property type="project" value="TreeGrafter"/>
</dbReference>
<evidence type="ECO:0000256" key="7">
    <source>
        <dbReference type="RuleBase" id="RU003932"/>
    </source>
</evidence>
<dbReference type="GO" id="GO:0006897">
    <property type="term" value="P:endocytosis"/>
    <property type="evidence" value="ECO:0007669"/>
    <property type="project" value="TreeGrafter"/>
</dbReference>
<evidence type="ECO:0000259" key="9">
    <source>
        <dbReference type="PROSITE" id="PS50003"/>
    </source>
</evidence>
<dbReference type="Gene3D" id="3.40.20.10">
    <property type="entry name" value="Severin"/>
    <property type="match status" value="1"/>
</dbReference>
<dbReference type="Pfam" id="PF01031">
    <property type="entry name" value="Dynamin_M"/>
    <property type="match status" value="1"/>
</dbReference>
<evidence type="ECO:0000313" key="13">
    <source>
        <dbReference type="EMBL" id="TIB10658.1"/>
    </source>
</evidence>
<feature type="compositionally biased region" description="Polar residues" evidence="8">
    <location>
        <begin position="992"/>
        <end position="1003"/>
    </location>
</feature>
<dbReference type="GO" id="GO:0003924">
    <property type="term" value="F:GTPase activity"/>
    <property type="evidence" value="ECO:0007669"/>
    <property type="project" value="InterPro"/>
</dbReference>
<dbReference type="InterPro" id="IPR022812">
    <property type="entry name" value="Dynamin"/>
</dbReference>
<dbReference type="SUPFAM" id="SSF55753">
    <property type="entry name" value="Actin depolymerizing proteins"/>
    <property type="match status" value="1"/>
</dbReference>
<dbReference type="AlphaFoldDB" id="A0A4T0L720"/>
<dbReference type="GO" id="GO:0016020">
    <property type="term" value="C:membrane"/>
    <property type="evidence" value="ECO:0007669"/>
    <property type="project" value="TreeGrafter"/>
</dbReference>
<dbReference type="InterPro" id="IPR019762">
    <property type="entry name" value="Dynamin_GTPase_CS"/>
</dbReference>
<feature type="domain" description="PH" evidence="9">
    <location>
        <begin position="263"/>
        <end position="310"/>
    </location>
</feature>
<dbReference type="GO" id="GO:0003779">
    <property type="term" value="F:actin binding"/>
    <property type="evidence" value="ECO:0007669"/>
    <property type="project" value="InterPro"/>
</dbReference>
<dbReference type="InterPro" id="IPR011993">
    <property type="entry name" value="PH-like_dom_sf"/>
</dbReference>
<dbReference type="PANTHER" id="PTHR11566">
    <property type="entry name" value="DYNAMIN"/>
    <property type="match status" value="1"/>
</dbReference>
<dbReference type="InterPro" id="IPR045063">
    <property type="entry name" value="Dynamin_N"/>
</dbReference>
<evidence type="ECO:0000256" key="5">
    <source>
        <dbReference type="ARBA" id="ARBA00023134"/>
    </source>
</evidence>
<feature type="compositionally biased region" description="Polar residues" evidence="8">
    <location>
        <begin position="1018"/>
        <end position="1033"/>
    </location>
</feature>
<dbReference type="PROSITE" id="PS00410">
    <property type="entry name" value="G_DYNAMIN_1"/>
    <property type="match status" value="1"/>
</dbReference>
<evidence type="ECO:0000256" key="8">
    <source>
        <dbReference type="SAM" id="MobiDB-lite"/>
    </source>
</evidence>
<feature type="region of interest" description="Disordered" evidence="8">
    <location>
        <begin position="991"/>
        <end position="1039"/>
    </location>
</feature>
<dbReference type="SMART" id="SM00053">
    <property type="entry name" value="DYNc"/>
    <property type="match status" value="1"/>
</dbReference>
<evidence type="ECO:0000256" key="6">
    <source>
        <dbReference type="ARBA" id="ARBA00023175"/>
    </source>
</evidence>
<dbReference type="Pfam" id="PF02212">
    <property type="entry name" value="GED"/>
    <property type="match status" value="1"/>
</dbReference>
<dbReference type="Pfam" id="PF00350">
    <property type="entry name" value="Dynamin_N"/>
    <property type="match status" value="1"/>
</dbReference>
<dbReference type="GO" id="GO:0016559">
    <property type="term" value="P:peroxisome fission"/>
    <property type="evidence" value="ECO:0007669"/>
    <property type="project" value="TreeGrafter"/>
</dbReference>
<evidence type="ECO:0000259" key="10">
    <source>
        <dbReference type="PROSITE" id="PS51263"/>
    </source>
</evidence>
<feature type="region of interest" description="Disordered" evidence="8">
    <location>
        <begin position="867"/>
        <end position="900"/>
    </location>
</feature>
<dbReference type="InterPro" id="IPR001849">
    <property type="entry name" value="PH_domain"/>
</dbReference>
<comment type="similarity">
    <text evidence="7">Belongs to the TRAFAC class dynamin-like GTPase superfamily. Dynamin/Fzo/YdjA family.</text>
</comment>
<dbReference type="SMART" id="SM00302">
    <property type="entry name" value="GED"/>
    <property type="match status" value="1"/>
</dbReference>
<dbReference type="PROSITE" id="PS51263">
    <property type="entry name" value="ADF_H"/>
    <property type="match status" value="1"/>
</dbReference>
<feature type="domain" description="Dynamin-type G" evidence="12">
    <location>
        <begin position="382"/>
        <end position="649"/>
    </location>
</feature>
<sequence length="1180" mass="131637">MSLNLVDPNISKAHNNLLDNGEGSWFTLGYPSDSKDQLVVMSCGEGGLDSIKHSLPDDHILFFILCQHTKLIEILWCPEVGGVKKARAMVHARAVAAHFNISTSNTHSASSVDDLSAAEAKNDTTLNGSAPPSRPPPQPKQVIEPPTTVQNLDTEEDDTDSIVDGYHDVDDTPQGVEQEDLVERQRIEEAKRIEFELEQKRKGEVEERRRVDEERRRVEQEHKIRVEQEQRMRVDAEDKRKAGIVKQKSLEQERMNKMISSGQVALMGKLSALTKSNIWRRRYFELSSKALVLYKEDLSSKTPIQAIPLNKSTEVVDSYEEVLVKNSFKLSNKEEDLFVPSLETQQPSITHDYPEDGRYNINCESLTGYLQHYRLQSKGGNSIDLPQIAVVGSQSSGKSSVLETIVGRDFLPRGSGIVTRRPLILQLIHTNKSQDYAEFLHMDKRYTDFEEVRSEIQSETFRVAGQNKGISKLPINLKIYSNNVVNLTLVDLPGLTKIPVGDQPSDIERQIRQLVLDFIQKPNCVILAVSPANVDLANSDSLKLARSVDPQGRRTIGVLTKLDLMDAGTHALDVLNGRVYPLKLGFIGVVNRSQQDINSNLDIGEARKREEEFFAESPSYRNIAHRCGTKYLAKTLNNVLMAHIREKLPDMKAKLNTLMGQTQQELNAFGDSTFFGKPHRASLILKLMTQFGRDFVSSVDGTSSEISTKELGGGARIYYIFNDVFGQALESINPNHNLSNHDIRTAIRNSTGPRPSLFVPEVAFELLVKPQIKLLEPPSLRCVELVYEELMKMCHNSSNAELARFPRLHAQLIEVVSDLLRERLGPTAEYVQSLIAIQSAYINTNHPSFAPGTAQYAAEAQKEKQKQQQLKYASMTSSIDEEREREIEGERSSGAVDDSMAIEARPGNNAQNDVRHQSLTAQLLSGGGEESAFGQSQSQGQSQSHLQSQPHTQSRRRHGMQHPHAHTHAPSQSQTARDTFLNYFFGGADAASSVSNGASNTRTPVRDVDGEAREQRNYTHSHTPSQSHTNPLNGRSGLEGSAAAYDMKSLGRHLEPVPTIDEGGSAVSEREDMETTLIRSLIASYFAIVRQSIEDLVPKAIMHLLVNFSKDLIQDRLVASLYNPDIFDELLYEDENIVNERNRVKNLMDAYKQAFTVLAEVNMPKSGADSVSSTTMNSTV</sequence>
<dbReference type="InterPro" id="IPR001401">
    <property type="entry name" value="Dynamin_GTPase"/>
</dbReference>
<keyword evidence="6" id="KW-0505">Motor protein</keyword>
<dbReference type="PROSITE" id="PS50003">
    <property type="entry name" value="PH_DOMAIN"/>
    <property type="match status" value="1"/>
</dbReference>
<dbReference type="SUPFAM" id="SSF50729">
    <property type="entry name" value="PH domain-like"/>
    <property type="match status" value="1"/>
</dbReference>
<feature type="domain" description="ADF-H" evidence="10">
    <location>
        <begin position="2"/>
        <end position="125"/>
    </location>
</feature>
<feature type="compositionally biased region" description="Basic and acidic residues" evidence="8">
    <location>
        <begin position="1004"/>
        <end position="1017"/>
    </location>
</feature>
<feature type="region of interest" description="Disordered" evidence="8">
    <location>
        <begin position="925"/>
        <end position="976"/>
    </location>
</feature>
<dbReference type="Pfam" id="PF00241">
    <property type="entry name" value="Cofilin_ADF"/>
    <property type="match status" value="1"/>
</dbReference>
<dbReference type="InterPro" id="IPR027417">
    <property type="entry name" value="P-loop_NTPase"/>
</dbReference>
<gene>
    <name evidence="13" type="ORF">E3P90_02757</name>
</gene>
<dbReference type="CDD" id="cd00821">
    <property type="entry name" value="PH"/>
    <property type="match status" value="1"/>
</dbReference>
<dbReference type="InterPro" id="IPR002108">
    <property type="entry name" value="ADF-H"/>
</dbReference>
<dbReference type="EC" id="3.6.5.5" evidence="1"/>
<accession>A0A4T0L720</accession>
<dbReference type="Proteomes" id="UP000306954">
    <property type="component" value="Unassembled WGS sequence"/>
</dbReference>
<dbReference type="InterPro" id="IPR000375">
    <property type="entry name" value="Dynamin_stalk"/>
</dbReference>
<feature type="compositionally biased region" description="Basic residues" evidence="8">
    <location>
        <begin position="953"/>
        <end position="967"/>
    </location>
</feature>
<dbReference type="Gene3D" id="3.40.50.300">
    <property type="entry name" value="P-loop containing nucleotide triphosphate hydrolases"/>
    <property type="match status" value="1"/>
</dbReference>
<dbReference type="Gene3D" id="2.30.29.30">
    <property type="entry name" value="Pleckstrin-homology domain (PH domain)/Phosphotyrosine-binding domain (PTB)"/>
    <property type="match status" value="1"/>
</dbReference>
<dbReference type="InterPro" id="IPR030381">
    <property type="entry name" value="G_DYNAMIN_dom"/>
</dbReference>
<dbReference type="FunFam" id="3.40.50.300:FF:001027">
    <property type="entry name" value="dynamin-related protein 3A"/>
    <property type="match status" value="1"/>
</dbReference>
<proteinExistence type="inferred from homology"/>
<comment type="caution">
    <text evidence="13">The sequence shown here is derived from an EMBL/GenBank/DDBJ whole genome shotgun (WGS) entry which is preliminary data.</text>
</comment>
<dbReference type="PANTHER" id="PTHR11566:SF235">
    <property type="entry name" value="DYNAMIN-RELATED PROTEIN DNM1"/>
    <property type="match status" value="1"/>
</dbReference>
<evidence type="ECO:0000313" key="14">
    <source>
        <dbReference type="Proteomes" id="UP000306954"/>
    </source>
</evidence>
<keyword evidence="4" id="KW-0378">Hydrolase</keyword>
<dbReference type="GO" id="GO:0005739">
    <property type="term" value="C:mitochondrion"/>
    <property type="evidence" value="ECO:0007669"/>
    <property type="project" value="TreeGrafter"/>
</dbReference>
<dbReference type="GO" id="GO:0008017">
    <property type="term" value="F:microtubule binding"/>
    <property type="evidence" value="ECO:0007669"/>
    <property type="project" value="TreeGrafter"/>
</dbReference>
<dbReference type="InterPro" id="IPR020850">
    <property type="entry name" value="GED_dom"/>
</dbReference>
<name>A0A4T0L720_WALIC</name>
<dbReference type="GO" id="GO:0048312">
    <property type="term" value="P:intracellular distribution of mitochondria"/>
    <property type="evidence" value="ECO:0007669"/>
    <property type="project" value="TreeGrafter"/>
</dbReference>
<evidence type="ECO:0000256" key="2">
    <source>
        <dbReference type="ARBA" id="ARBA00022701"/>
    </source>
</evidence>
<protein>
    <recommendedName>
        <fullName evidence="1">dynamin GTPase</fullName>
        <ecNumber evidence="1">3.6.5.5</ecNumber>
    </recommendedName>
</protein>
<dbReference type="PROSITE" id="PS51718">
    <property type="entry name" value="G_DYNAMIN_2"/>
    <property type="match status" value="1"/>
</dbReference>
<dbReference type="GO" id="GO:0000266">
    <property type="term" value="P:mitochondrial fission"/>
    <property type="evidence" value="ECO:0007669"/>
    <property type="project" value="TreeGrafter"/>
</dbReference>
<keyword evidence="2" id="KW-0493">Microtubule</keyword>
<feature type="compositionally biased region" description="Low complexity" evidence="8">
    <location>
        <begin position="930"/>
        <end position="952"/>
    </location>
</feature>
<dbReference type="PROSITE" id="PS51388">
    <property type="entry name" value="GED"/>
    <property type="match status" value="1"/>
</dbReference>
<dbReference type="EMBL" id="SPOF01000029">
    <property type="protein sequence ID" value="TIB10658.1"/>
    <property type="molecule type" value="Genomic_DNA"/>
</dbReference>
<feature type="compositionally biased region" description="Basic and acidic residues" evidence="8">
    <location>
        <begin position="880"/>
        <end position="891"/>
    </location>
</feature>
<evidence type="ECO:0000256" key="3">
    <source>
        <dbReference type="ARBA" id="ARBA00022741"/>
    </source>
</evidence>
<dbReference type="GO" id="GO:0005525">
    <property type="term" value="F:GTP binding"/>
    <property type="evidence" value="ECO:0007669"/>
    <property type="project" value="UniProtKB-KW"/>
</dbReference>
<organism evidence="13 14">
    <name type="scientific">Wallemia ichthyophaga</name>
    <dbReference type="NCBI Taxonomy" id="245174"/>
    <lineage>
        <taxon>Eukaryota</taxon>
        <taxon>Fungi</taxon>
        <taxon>Dikarya</taxon>
        <taxon>Basidiomycota</taxon>
        <taxon>Wallemiomycotina</taxon>
        <taxon>Wallemiomycetes</taxon>
        <taxon>Wallemiales</taxon>
        <taxon>Wallemiaceae</taxon>
        <taxon>Wallemia</taxon>
    </lineage>
</organism>
<dbReference type="GO" id="GO:0005874">
    <property type="term" value="C:microtubule"/>
    <property type="evidence" value="ECO:0007669"/>
    <property type="project" value="UniProtKB-KW"/>
</dbReference>
<dbReference type="CDD" id="cd08771">
    <property type="entry name" value="DLP_1"/>
    <property type="match status" value="1"/>
</dbReference>
<keyword evidence="3 7" id="KW-0547">Nucleotide-binding</keyword>
<dbReference type="PRINTS" id="PR00195">
    <property type="entry name" value="DYNAMIN"/>
</dbReference>
<reference evidence="13 14" key="1">
    <citation type="submission" date="2019-03" db="EMBL/GenBank/DDBJ databases">
        <title>Sequencing 23 genomes of Wallemia ichthyophaga.</title>
        <authorList>
            <person name="Gostincar C."/>
        </authorList>
    </citation>
    <scope>NUCLEOTIDE SEQUENCE [LARGE SCALE GENOMIC DNA]</scope>
    <source>
        <strain evidence="13 14">EXF-8621</strain>
    </source>
</reference>
<feature type="region of interest" description="Disordered" evidence="8">
    <location>
        <begin position="122"/>
        <end position="175"/>
    </location>
</feature>
<evidence type="ECO:0000256" key="4">
    <source>
        <dbReference type="ARBA" id="ARBA00022801"/>
    </source>
</evidence>
<dbReference type="SUPFAM" id="SSF52540">
    <property type="entry name" value="P-loop containing nucleoside triphosphate hydrolases"/>
    <property type="match status" value="1"/>
</dbReference>
<dbReference type="InterPro" id="IPR003130">
    <property type="entry name" value="GED"/>
</dbReference>
<feature type="domain" description="GED" evidence="11">
    <location>
        <begin position="1075"/>
        <end position="1166"/>
    </location>
</feature>
<keyword evidence="5 7" id="KW-0342">GTP-binding</keyword>
<evidence type="ECO:0000259" key="11">
    <source>
        <dbReference type="PROSITE" id="PS51388"/>
    </source>
</evidence>
<dbReference type="Gene3D" id="1.20.120.1240">
    <property type="entry name" value="Dynamin, middle domain"/>
    <property type="match status" value="2"/>
</dbReference>
<evidence type="ECO:0000256" key="1">
    <source>
        <dbReference type="ARBA" id="ARBA00011980"/>
    </source>
</evidence>